<dbReference type="SUPFAM" id="SSF159894">
    <property type="entry name" value="YgaC/TfoX-N like"/>
    <property type="match status" value="1"/>
</dbReference>
<evidence type="ECO:0000313" key="3">
    <source>
        <dbReference type="Proteomes" id="UP001500851"/>
    </source>
</evidence>
<proteinExistence type="predicted"/>
<evidence type="ECO:0000259" key="1">
    <source>
        <dbReference type="Pfam" id="PF04993"/>
    </source>
</evidence>
<evidence type="ECO:0000313" key="2">
    <source>
        <dbReference type="EMBL" id="GAA1794146.1"/>
    </source>
</evidence>
<dbReference type="EMBL" id="BAAAOB010000003">
    <property type="protein sequence ID" value="GAA1794146.1"/>
    <property type="molecule type" value="Genomic_DNA"/>
</dbReference>
<organism evidence="2 3">
    <name type="scientific">Leucobacter iarius</name>
    <dbReference type="NCBI Taxonomy" id="333963"/>
    <lineage>
        <taxon>Bacteria</taxon>
        <taxon>Bacillati</taxon>
        <taxon>Actinomycetota</taxon>
        <taxon>Actinomycetes</taxon>
        <taxon>Micrococcales</taxon>
        <taxon>Microbacteriaceae</taxon>
        <taxon>Leucobacter</taxon>
    </lineage>
</organism>
<sequence length="104" mass="12007">MDQLGRAPIFRTKAMFGEYALYRDEKVIAFICDDELLIKPTPEGRTWLEGFGPVEESEAYPGSKMYYLIGGDRWEDRDWLEELTRVTADALPAPKPKKPRAPKR</sequence>
<dbReference type="InterPro" id="IPR007076">
    <property type="entry name" value="TfoX_N"/>
</dbReference>
<dbReference type="Pfam" id="PF04993">
    <property type="entry name" value="TfoX_N"/>
    <property type="match status" value="1"/>
</dbReference>
<name>A0ABP4XWI2_9MICO</name>
<comment type="caution">
    <text evidence="2">The sequence shown here is derived from an EMBL/GenBank/DDBJ whole genome shotgun (WGS) entry which is preliminary data.</text>
</comment>
<feature type="domain" description="TfoX N-terminal" evidence="1">
    <location>
        <begin position="3"/>
        <end position="89"/>
    </location>
</feature>
<protein>
    <recommendedName>
        <fullName evidence="1">TfoX N-terminal domain-containing protein</fullName>
    </recommendedName>
</protein>
<gene>
    <name evidence="2" type="ORF">GCM10009768_24000</name>
</gene>
<dbReference type="Gene3D" id="3.30.1460.30">
    <property type="entry name" value="YgaC/TfoX-N like chaperone"/>
    <property type="match status" value="1"/>
</dbReference>
<keyword evidence="3" id="KW-1185">Reference proteome</keyword>
<dbReference type="Proteomes" id="UP001500851">
    <property type="component" value="Unassembled WGS sequence"/>
</dbReference>
<reference evidence="3" key="1">
    <citation type="journal article" date="2019" name="Int. J. Syst. Evol. Microbiol.">
        <title>The Global Catalogue of Microorganisms (GCM) 10K type strain sequencing project: providing services to taxonomists for standard genome sequencing and annotation.</title>
        <authorList>
            <consortium name="The Broad Institute Genomics Platform"/>
            <consortium name="The Broad Institute Genome Sequencing Center for Infectious Disease"/>
            <person name="Wu L."/>
            <person name="Ma J."/>
        </authorList>
    </citation>
    <scope>NUCLEOTIDE SEQUENCE [LARGE SCALE GENOMIC DNA]</scope>
    <source>
        <strain evidence="3">JCM 14736</strain>
    </source>
</reference>
<accession>A0ABP4XWI2</accession>